<accession>A0A2Z7B4U7</accession>
<evidence type="ECO:0000256" key="1">
    <source>
        <dbReference type="SAM" id="MobiDB-lite"/>
    </source>
</evidence>
<feature type="compositionally biased region" description="Polar residues" evidence="1">
    <location>
        <begin position="134"/>
        <end position="147"/>
    </location>
</feature>
<dbReference type="EMBL" id="KV011191">
    <property type="protein sequence ID" value="KZV26607.1"/>
    <property type="molecule type" value="Genomic_DNA"/>
</dbReference>
<dbReference type="Proteomes" id="UP000250235">
    <property type="component" value="Unassembled WGS sequence"/>
</dbReference>
<sequence>MFKLKAAKGCSILTSNPQNSTSQSRQGTADLTACEHISPSFKNHKAEDSSNKSVQGIQIRSSNLLYTHVNPTARSYTQVLHFYAGINYKNKTQIYEKCSPKSSRKPKIKSAHCTSKSRTRRAFGISQLVVPSFQTSINGKSKSQGVQRHQERQKQRLESMGNGDRK</sequence>
<reference evidence="2 3" key="1">
    <citation type="journal article" date="2015" name="Proc. Natl. Acad. Sci. U.S.A.">
        <title>The resurrection genome of Boea hygrometrica: A blueprint for survival of dehydration.</title>
        <authorList>
            <person name="Xiao L."/>
            <person name="Yang G."/>
            <person name="Zhang L."/>
            <person name="Yang X."/>
            <person name="Zhao S."/>
            <person name="Ji Z."/>
            <person name="Zhou Q."/>
            <person name="Hu M."/>
            <person name="Wang Y."/>
            <person name="Chen M."/>
            <person name="Xu Y."/>
            <person name="Jin H."/>
            <person name="Xiao X."/>
            <person name="Hu G."/>
            <person name="Bao F."/>
            <person name="Hu Y."/>
            <person name="Wan P."/>
            <person name="Li L."/>
            <person name="Deng X."/>
            <person name="Kuang T."/>
            <person name="Xiang C."/>
            <person name="Zhu J.K."/>
            <person name="Oliver M.J."/>
            <person name="He Y."/>
        </authorList>
    </citation>
    <scope>NUCLEOTIDE SEQUENCE [LARGE SCALE GENOMIC DNA]</scope>
    <source>
        <strain evidence="3">cv. XS01</strain>
    </source>
</reference>
<name>A0A2Z7B4U7_9LAMI</name>
<dbReference type="AlphaFoldDB" id="A0A2Z7B4U7"/>
<dbReference type="GO" id="GO:0016301">
    <property type="term" value="F:kinase activity"/>
    <property type="evidence" value="ECO:0007669"/>
    <property type="project" value="UniProtKB-KW"/>
</dbReference>
<keyword evidence="2" id="KW-0418">Kinase</keyword>
<keyword evidence="3" id="KW-1185">Reference proteome</keyword>
<keyword evidence="2" id="KW-0675">Receptor</keyword>
<proteinExistence type="predicted"/>
<evidence type="ECO:0000313" key="3">
    <source>
        <dbReference type="Proteomes" id="UP000250235"/>
    </source>
</evidence>
<keyword evidence="2" id="KW-0808">Transferase</keyword>
<feature type="compositionally biased region" description="Basic and acidic residues" evidence="1">
    <location>
        <begin position="148"/>
        <end position="166"/>
    </location>
</feature>
<gene>
    <name evidence="2" type="ORF">F511_08131</name>
</gene>
<organism evidence="2 3">
    <name type="scientific">Dorcoceras hygrometricum</name>
    <dbReference type="NCBI Taxonomy" id="472368"/>
    <lineage>
        <taxon>Eukaryota</taxon>
        <taxon>Viridiplantae</taxon>
        <taxon>Streptophyta</taxon>
        <taxon>Embryophyta</taxon>
        <taxon>Tracheophyta</taxon>
        <taxon>Spermatophyta</taxon>
        <taxon>Magnoliopsida</taxon>
        <taxon>eudicotyledons</taxon>
        <taxon>Gunneridae</taxon>
        <taxon>Pentapetalae</taxon>
        <taxon>asterids</taxon>
        <taxon>lamiids</taxon>
        <taxon>Lamiales</taxon>
        <taxon>Gesneriaceae</taxon>
        <taxon>Didymocarpoideae</taxon>
        <taxon>Trichosporeae</taxon>
        <taxon>Loxocarpinae</taxon>
        <taxon>Dorcoceras</taxon>
    </lineage>
</organism>
<evidence type="ECO:0000313" key="2">
    <source>
        <dbReference type="EMBL" id="KZV26607.1"/>
    </source>
</evidence>
<feature type="region of interest" description="Disordered" evidence="1">
    <location>
        <begin position="134"/>
        <end position="166"/>
    </location>
</feature>
<protein>
    <submittedName>
        <fullName evidence="2">Cysteine-rich receptor-like protein kinase 10-like</fullName>
    </submittedName>
</protein>